<keyword evidence="10" id="KW-1185">Reference proteome</keyword>
<evidence type="ECO:0000256" key="4">
    <source>
        <dbReference type="ARBA" id="ARBA00022692"/>
    </source>
</evidence>
<feature type="transmembrane region" description="Helical" evidence="7">
    <location>
        <begin position="69"/>
        <end position="88"/>
    </location>
</feature>
<dbReference type="PANTHER" id="PTHR42920">
    <property type="entry name" value="OS03G0707200 PROTEIN-RELATED"/>
    <property type="match status" value="1"/>
</dbReference>
<gene>
    <name evidence="9" type="ORF">HGA03_14965</name>
</gene>
<name>A0A7X6KXE3_9CELL</name>
<evidence type="ECO:0000256" key="1">
    <source>
        <dbReference type="ARBA" id="ARBA00004651"/>
    </source>
</evidence>
<evidence type="ECO:0000256" key="2">
    <source>
        <dbReference type="ARBA" id="ARBA00007362"/>
    </source>
</evidence>
<keyword evidence="6 7" id="KW-0472">Membrane</keyword>
<comment type="caution">
    <text evidence="9">The sequence shown here is derived from an EMBL/GenBank/DDBJ whole genome shotgun (WGS) entry which is preliminary data.</text>
</comment>
<dbReference type="GO" id="GO:0005886">
    <property type="term" value="C:plasma membrane"/>
    <property type="evidence" value="ECO:0007669"/>
    <property type="project" value="UniProtKB-SubCell"/>
</dbReference>
<evidence type="ECO:0000256" key="5">
    <source>
        <dbReference type="ARBA" id="ARBA00022989"/>
    </source>
</evidence>
<evidence type="ECO:0000256" key="6">
    <source>
        <dbReference type="ARBA" id="ARBA00023136"/>
    </source>
</evidence>
<dbReference type="PANTHER" id="PTHR42920:SF11">
    <property type="entry name" value="INNER MEMBRANE PROTEIN YTFF"/>
    <property type="match status" value="1"/>
</dbReference>
<dbReference type="EMBL" id="JAAXOX010000010">
    <property type="protein sequence ID" value="NKY23970.1"/>
    <property type="molecule type" value="Genomic_DNA"/>
</dbReference>
<organism evidence="9 10">
    <name type="scientific">Cellulomonas denverensis</name>
    <dbReference type="NCBI Taxonomy" id="264297"/>
    <lineage>
        <taxon>Bacteria</taxon>
        <taxon>Bacillati</taxon>
        <taxon>Actinomycetota</taxon>
        <taxon>Actinomycetes</taxon>
        <taxon>Micrococcales</taxon>
        <taxon>Cellulomonadaceae</taxon>
        <taxon>Cellulomonas</taxon>
    </lineage>
</organism>
<reference evidence="9 10" key="1">
    <citation type="submission" date="2020-04" db="EMBL/GenBank/DDBJ databases">
        <title>MicrobeNet Type strains.</title>
        <authorList>
            <person name="Nicholson A.C."/>
        </authorList>
    </citation>
    <scope>NUCLEOTIDE SEQUENCE [LARGE SCALE GENOMIC DNA]</scope>
    <source>
        <strain evidence="9 10">ATCC BAA-788</strain>
    </source>
</reference>
<feature type="transmembrane region" description="Helical" evidence="7">
    <location>
        <begin position="257"/>
        <end position="276"/>
    </location>
</feature>
<evidence type="ECO:0000259" key="8">
    <source>
        <dbReference type="Pfam" id="PF00892"/>
    </source>
</evidence>
<comment type="similarity">
    <text evidence="2">Belongs to the EamA transporter family.</text>
</comment>
<keyword evidence="3" id="KW-1003">Cell membrane</keyword>
<feature type="transmembrane region" description="Helical" evidence="7">
    <location>
        <begin position="231"/>
        <end position="251"/>
    </location>
</feature>
<dbReference type="InterPro" id="IPR037185">
    <property type="entry name" value="EmrE-like"/>
</dbReference>
<keyword evidence="5 7" id="KW-1133">Transmembrane helix</keyword>
<dbReference type="SUPFAM" id="SSF103481">
    <property type="entry name" value="Multidrug resistance efflux transporter EmrE"/>
    <property type="match status" value="2"/>
</dbReference>
<protein>
    <submittedName>
        <fullName evidence="9">EamA family transporter</fullName>
    </submittedName>
</protein>
<evidence type="ECO:0000256" key="3">
    <source>
        <dbReference type="ARBA" id="ARBA00022475"/>
    </source>
</evidence>
<feature type="transmembrane region" description="Helical" evidence="7">
    <location>
        <begin position="143"/>
        <end position="163"/>
    </location>
</feature>
<dbReference type="Pfam" id="PF00892">
    <property type="entry name" value="EamA"/>
    <property type="match status" value="1"/>
</dbReference>
<evidence type="ECO:0000313" key="9">
    <source>
        <dbReference type="EMBL" id="NKY23970.1"/>
    </source>
</evidence>
<accession>A0A7X6KXE3</accession>
<keyword evidence="4 7" id="KW-0812">Transmembrane</keyword>
<dbReference type="RefSeq" id="WP_168631096.1">
    <property type="nucleotide sequence ID" value="NZ_BONL01000005.1"/>
</dbReference>
<feature type="transmembrane region" description="Helical" evidence="7">
    <location>
        <begin position="202"/>
        <end position="224"/>
    </location>
</feature>
<feature type="transmembrane region" description="Helical" evidence="7">
    <location>
        <begin position="121"/>
        <end position="137"/>
    </location>
</feature>
<dbReference type="InterPro" id="IPR000620">
    <property type="entry name" value="EamA_dom"/>
</dbReference>
<dbReference type="InterPro" id="IPR051258">
    <property type="entry name" value="Diverse_Substrate_Transporter"/>
</dbReference>
<feature type="domain" description="EamA" evidence="8">
    <location>
        <begin position="144"/>
        <end position="269"/>
    </location>
</feature>
<proteinExistence type="inferred from homology"/>
<comment type="subcellular location">
    <subcellularLocation>
        <location evidence="1">Cell membrane</location>
        <topology evidence="1">Multi-pass membrane protein</topology>
    </subcellularLocation>
</comment>
<dbReference type="AlphaFoldDB" id="A0A7X6KXE3"/>
<feature type="transmembrane region" description="Helical" evidence="7">
    <location>
        <begin position="94"/>
        <end position="114"/>
    </location>
</feature>
<evidence type="ECO:0000313" key="10">
    <source>
        <dbReference type="Proteomes" id="UP000581206"/>
    </source>
</evidence>
<evidence type="ECO:0000256" key="7">
    <source>
        <dbReference type="SAM" id="Phobius"/>
    </source>
</evidence>
<feature type="transmembrane region" description="Helical" evidence="7">
    <location>
        <begin position="175"/>
        <end position="196"/>
    </location>
</feature>
<sequence>MRSTPRSRALTATACVLVGSAGIQVSAALAEGLFGRLPIPAVSGFRMTVAAVVLLLLTRPRLRGRTRSAWLGIVLYGIAMAAMNVLFYHAVQRVPLGVAVTLEFCGPLAVAAVGARGAQRLLPVLTLVGVALVAGPQGDLDPVGVLAGLGAAAAFGGYTVLAGRVGDDDSGLGGLALSVTVGAVLLAPFSVPAIPLVEGRDLLPLVASGLLGVAMAFSLDFLAVRLTSPRVAGTLFAVDPVMGALVGATLLGDRLTGWMLGGIALVVASGAAVIWLSGRVAGPVSADGEADQLGVVLR</sequence>
<feature type="transmembrane region" description="Helical" evidence="7">
    <location>
        <begin position="37"/>
        <end position="57"/>
    </location>
</feature>
<dbReference type="Proteomes" id="UP000581206">
    <property type="component" value="Unassembled WGS sequence"/>
</dbReference>